<reference evidence="2 3" key="1">
    <citation type="submission" date="2018-02" db="EMBL/GenBank/DDBJ databases">
        <title>Draft genome of wild Prunus yedoensis var. nudiflora.</title>
        <authorList>
            <person name="Baek S."/>
            <person name="Kim J.-H."/>
            <person name="Choi K."/>
            <person name="Kim G.-B."/>
            <person name="Cho A."/>
            <person name="Jang H."/>
            <person name="Shin C.-H."/>
            <person name="Yu H.-J."/>
            <person name="Mun J.-H."/>
        </authorList>
    </citation>
    <scope>NUCLEOTIDE SEQUENCE [LARGE SCALE GENOMIC DNA]</scope>
    <source>
        <strain evidence="3">cv. Jeju island</strain>
        <tissue evidence="2">Leaf</tissue>
    </source>
</reference>
<feature type="region of interest" description="Disordered" evidence="1">
    <location>
        <begin position="18"/>
        <end position="43"/>
    </location>
</feature>
<dbReference type="AlphaFoldDB" id="A0A314YLE0"/>
<feature type="region of interest" description="Disordered" evidence="1">
    <location>
        <begin position="175"/>
        <end position="210"/>
    </location>
</feature>
<sequence>MVERILRSLAHHTLAESSLRVRASSVSEPHPPTTPPPRRSTGAQARLVYRSTSAPPSHALCSLQRHPIQIHSGTVRVLGILAFRHPASTLAASASGSPPEPPPTTYQPSALPLLPPLTHLMSSYFNHRELHPSTAPIPTTGLSPNRCQASSRTPKFMLPLLDPLSSPSPNAIFYNFPAVPHSPQKKNKGKSRGKQTSHLAKDDFPAKLLP</sequence>
<organism evidence="2 3">
    <name type="scientific">Prunus yedoensis var. nudiflora</name>
    <dbReference type="NCBI Taxonomy" id="2094558"/>
    <lineage>
        <taxon>Eukaryota</taxon>
        <taxon>Viridiplantae</taxon>
        <taxon>Streptophyta</taxon>
        <taxon>Embryophyta</taxon>
        <taxon>Tracheophyta</taxon>
        <taxon>Spermatophyta</taxon>
        <taxon>Magnoliopsida</taxon>
        <taxon>eudicotyledons</taxon>
        <taxon>Gunneridae</taxon>
        <taxon>Pentapetalae</taxon>
        <taxon>rosids</taxon>
        <taxon>fabids</taxon>
        <taxon>Rosales</taxon>
        <taxon>Rosaceae</taxon>
        <taxon>Amygdaloideae</taxon>
        <taxon>Amygdaleae</taxon>
        <taxon>Prunus</taxon>
    </lineage>
</organism>
<feature type="compositionally biased region" description="Basic and acidic residues" evidence="1">
    <location>
        <begin position="199"/>
        <end position="210"/>
    </location>
</feature>
<protein>
    <submittedName>
        <fullName evidence="2">Uncharacterized protein</fullName>
    </submittedName>
</protein>
<gene>
    <name evidence="2" type="ORF">Pyn_00890</name>
</gene>
<dbReference type="EMBL" id="PJQY01001094">
    <property type="protein sequence ID" value="PQQ05384.1"/>
    <property type="molecule type" value="Genomic_DNA"/>
</dbReference>
<keyword evidence="3" id="KW-1185">Reference proteome</keyword>
<proteinExistence type="predicted"/>
<feature type="compositionally biased region" description="Basic residues" evidence="1">
    <location>
        <begin position="183"/>
        <end position="195"/>
    </location>
</feature>
<dbReference type="Proteomes" id="UP000250321">
    <property type="component" value="Unassembled WGS sequence"/>
</dbReference>
<name>A0A314YLE0_PRUYE</name>
<feature type="compositionally biased region" description="Pro residues" evidence="1">
    <location>
        <begin position="29"/>
        <end position="38"/>
    </location>
</feature>
<comment type="caution">
    <text evidence="2">The sequence shown here is derived from an EMBL/GenBank/DDBJ whole genome shotgun (WGS) entry which is preliminary data.</text>
</comment>
<accession>A0A314YLE0</accession>
<evidence type="ECO:0000313" key="2">
    <source>
        <dbReference type="EMBL" id="PQQ05384.1"/>
    </source>
</evidence>
<evidence type="ECO:0000313" key="3">
    <source>
        <dbReference type="Proteomes" id="UP000250321"/>
    </source>
</evidence>
<evidence type="ECO:0000256" key="1">
    <source>
        <dbReference type="SAM" id="MobiDB-lite"/>
    </source>
</evidence>